<name>A0A4S4KXH5_9AGAM</name>
<keyword evidence="5" id="KW-1185">Reference proteome</keyword>
<feature type="compositionally biased region" description="Low complexity" evidence="1">
    <location>
        <begin position="11"/>
        <end position="24"/>
    </location>
</feature>
<dbReference type="Proteomes" id="UP000308199">
    <property type="component" value="Unassembled WGS sequence"/>
</dbReference>
<feature type="transmembrane region" description="Helical" evidence="2">
    <location>
        <begin position="185"/>
        <end position="209"/>
    </location>
</feature>
<dbReference type="AlphaFoldDB" id="A0A4S4KXH5"/>
<evidence type="ECO:0000256" key="1">
    <source>
        <dbReference type="SAM" id="MobiDB-lite"/>
    </source>
</evidence>
<reference evidence="4 5" key="1">
    <citation type="submission" date="2019-02" db="EMBL/GenBank/DDBJ databases">
        <title>Genome sequencing of the rare red list fungi Phellinidium pouzarii.</title>
        <authorList>
            <person name="Buettner E."/>
            <person name="Kellner H."/>
        </authorList>
    </citation>
    <scope>NUCLEOTIDE SEQUENCE [LARGE SCALE GENOMIC DNA]</scope>
    <source>
        <strain evidence="4 5">DSM 108285</strain>
    </source>
</reference>
<comment type="caution">
    <text evidence="4">The sequence shown here is derived from an EMBL/GenBank/DDBJ whole genome shotgun (WGS) entry which is preliminary data.</text>
</comment>
<feature type="transmembrane region" description="Helical" evidence="2">
    <location>
        <begin position="114"/>
        <end position="134"/>
    </location>
</feature>
<keyword evidence="2" id="KW-0812">Transmembrane</keyword>
<accession>A0A4S4KXH5</accession>
<evidence type="ECO:0000313" key="5">
    <source>
        <dbReference type="Proteomes" id="UP000308199"/>
    </source>
</evidence>
<organism evidence="4 5">
    <name type="scientific">Phellinidium pouzarii</name>
    <dbReference type="NCBI Taxonomy" id="167371"/>
    <lineage>
        <taxon>Eukaryota</taxon>
        <taxon>Fungi</taxon>
        <taxon>Dikarya</taxon>
        <taxon>Basidiomycota</taxon>
        <taxon>Agaricomycotina</taxon>
        <taxon>Agaricomycetes</taxon>
        <taxon>Hymenochaetales</taxon>
        <taxon>Hymenochaetaceae</taxon>
        <taxon>Phellinidium</taxon>
    </lineage>
</organism>
<feature type="domain" description="DUF6533" evidence="3">
    <location>
        <begin position="80"/>
        <end position="124"/>
    </location>
</feature>
<feature type="region of interest" description="Disordered" evidence="1">
    <location>
        <begin position="381"/>
        <end position="411"/>
    </location>
</feature>
<keyword evidence="2" id="KW-1133">Transmembrane helix</keyword>
<evidence type="ECO:0000256" key="2">
    <source>
        <dbReference type="SAM" id="Phobius"/>
    </source>
</evidence>
<protein>
    <recommendedName>
        <fullName evidence="3">DUF6533 domain-containing protein</fullName>
    </recommendedName>
</protein>
<dbReference type="OrthoDB" id="2626017at2759"/>
<dbReference type="Pfam" id="PF20151">
    <property type="entry name" value="DUF6533"/>
    <property type="match status" value="1"/>
</dbReference>
<sequence>MFSPIAPSGLPPYNHSPSSSPSLPLHRRRLCRSTPVAAASLLHTPFPRLARESHLSLMTDITNLLPDSLNLPAHLSAHKYFFVCTLTVAAWDTLVLSPRAWRLMKSPEWPVLKILFHFMRTFMPVEFVIVAVAFFDTKFTLSLSPSQQCSHFFLFEPICTAILVSACSVVHVIRVHAIYGKSRQVLLGMSALLGFQIVCMAVACGFYRVMPLKDGQGCIAGPKANWVGIYWLAPTLLYTASFGLALNRSLKTLAVKPLSYWKLMLRDGLNLYGAIWIVNMTNMLFWFIAKPTDTRDTIKTIVTSMAAVLTTTMSLRIILSVRGSLASGGSFAGSSAGAASAGSRGGTTHVITTRHTAGAAPGVLNINSQLGGTTGQTYTIGEMASDKPRNDWDTDGKSSVNEGKEGLVPGDDDVNIVDTHGSQGGFGVKITIDRQVDRDLN</sequence>
<feature type="transmembrane region" description="Helical" evidence="2">
    <location>
        <begin position="268"/>
        <end position="289"/>
    </location>
</feature>
<dbReference type="EMBL" id="SGPK01000465">
    <property type="protein sequence ID" value="THH03347.1"/>
    <property type="molecule type" value="Genomic_DNA"/>
</dbReference>
<evidence type="ECO:0000259" key="3">
    <source>
        <dbReference type="Pfam" id="PF20151"/>
    </source>
</evidence>
<feature type="transmembrane region" description="Helical" evidence="2">
    <location>
        <begin position="229"/>
        <end position="247"/>
    </location>
</feature>
<keyword evidence="2" id="KW-0472">Membrane</keyword>
<gene>
    <name evidence="4" type="ORF">EW145_g6330</name>
</gene>
<evidence type="ECO:0000313" key="4">
    <source>
        <dbReference type="EMBL" id="THH03347.1"/>
    </source>
</evidence>
<proteinExistence type="predicted"/>
<feature type="region of interest" description="Disordered" evidence="1">
    <location>
        <begin position="1"/>
        <end position="25"/>
    </location>
</feature>
<feature type="compositionally biased region" description="Basic and acidic residues" evidence="1">
    <location>
        <begin position="384"/>
        <end position="396"/>
    </location>
</feature>
<dbReference type="InterPro" id="IPR045340">
    <property type="entry name" value="DUF6533"/>
</dbReference>
<feature type="transmembrane region" description="Helical" evidence="2">
    <location>
        <begin position="154"/>
        <end position="173"/>
    </location>
</feature>